<evidence type="ECO:0000256" key="1">
    <source>
        <dbReference type="ARBA" id="ARBA00022553"/>
    </source>
</evidence>
<evidence type="ECO:0000259" key="9">
    <source>
        <dbReference type="PROSITE" id="PS51755"/>
    </source>
</evidence>
<dbReference type="CDD" id="cd00383">
    <property type="entry name" value="trans_reg_C"/>
    <property type="match status" value="1"/>
</dbReference>
<feature type="modified residue" description="4-aspartylphosphate" evidence="6">
    <location>
        <position position="51"/>
    </location>
</feature>
<dbReference type="GO" id="GO:0006355">
    <property type="term" value="P:regulation of DNA-templated transcription"/>
    <property type="evidence" value="ECO:0007669"/>
    <property type="project" value="InterPro"/>
</dbReference>
<dbReference type="FunFam" id="1.10.10.10:FF:000005">
    <property type="entry name" value="Two-component system response regulator"/>
    <property type="match status" value="1"/>
</dbReference>
<evidence type="ECO:0000259" key="8">
    <source>
        <dbReference type="PROSITE" id="PS50110"/>
    </source>
</evidence>
<dbReference type="SMART" id="SM00448">
    <property type="entry name" value="REC"/>
    <property type="match status" value="1"/>
</dbReference>
<dbReference type="PROSITE" id="PS50110">
    <property type="entry name" value="RESPONSE_REGULATORY"/>
    <property type="match status" value="1"/>
</dbReference>
<dbReference type="CDD" id="cd19935">
    <property type="entry name" value="REC_OmpR_CusR-like"/>
    <property type="match status" value="1"/>
</dbReference>
<dbReference type="PROSITE" id="PS51755">
    <property type="entry name" value="OMPR_PHOB"/>
    <property type="match status" value="1"/>
</dbReference>
<accession>D7VNW6</accession>
<dbReference type="Proteomes" id="UP000006258">
    <property type="component" value="Unassembled WGS sequence"/>
</dbReference>
<feature type="DNA-binding region" description="OmpR/PhoB-type" evidence="7">
    <location>
        <begin position="128"/>
        <end position="226"/>
    </location>
</feature>
<evidence type="ECO:0000256" key="7">
    <source>
        <dbReference type="PROSITE-ProRule" id="PRU01091"/>
    </source>
</evidence>
<keyword evidence="1 6" id="KW-0597">Phosphoprotein</keyword>
<keyword evidence="2" id="KW-0902">Two-component regulatory system</keyword>
<evidence type="ECO:0000256" key="6">
    <source>
        <dbReference type="PROSITE-ProRule" id="PRU00169"/>
    </source>
</evidence>
<dbReference type="GO" id="GO:0000976">
    <property type="term" value="F:transcription cis-regulatory region binding"/>
    <property type="evidence" value="ECO:0007669"/>
    <property type="project" value="TreeGrafter"/>
</dbReference>
<dbReference type="GO" id="GO:0000156">
    <property type="term" value="F:phosphorelay response regulator activity"/>
    <property type="evidence" value="ECO:0007669"/>
    <property type="project" value="TreeGrafter"/>
</dbReference>
<feature type="domain" description="OmpR/PhoB-type" evidence="9">
    <location>
        <begin position="128"/>
        <end position="226"/>
    </location>
</feature>
<evidence type="ECO:0000256" key="2">
    <source>
        <dbReference type="ARBA" id="ARBA00023012"/>
    </source>
</evidence>
<dbReference type="FunFam" id="3.40.50.2300:FF:000001">
    <property type="entry name" value="DNA-binding response regulator PhoB"/>
    <property type="match status" value="1"/>
</dbReference>
<keyword evidence="4 7" id="KW-0238">DNA-binding</keyword>
<dbReference type="InterPro" id="IPR001789">
    <property type="entry name" value="Sig_transdc_resp-reg_receiver"/>
</dbReference>
<dbReference type="Gene3D" id="1.10.10.10">
    <property type="entry name" value="Winged helix-like DNA-binding domain superfamily/Winged helix DNA-binding domain"/>
    <property type="match status" value="1"/>
</dbReference>
<dbReference type="PANTHER" id="PTHR48111:SF22">
    <property type="entry name" value="REGULATOR OF RPOS"/>
    <property type="match status" value="1"/>
</dbReference>
<keyword evidence="11" id="KW-1185">Reference proteome</keyword>
<dbReference type="EMBL" id="ACHA02000011">
    <property type="protein sequence ID" value="EFK57613.1"/>
    <property type="molecule type" value="Genomic_DNA"/>
</dbReference>
<dbReference type="RefSeq" id="WP_002993330.1">
    <property type="nucleotide sequence ID" value="NZ_GL379770.1"/>
</dbReference>
<dbReference type="InterPro" id="IPR039420">
    <property type="entry name" value="WalR-like"/>
</dbReference>
<evidence type="ECO:0000256" key="3">
    <source>
        <dbReference type="ARBA" id="ARBA00023015"/>
    </source>
</evidence>
<sequence>MEILLVEDDSAVVSLIRRGLSELNFNISVALNGLTGLEMAVSGNYDLIILDVMLPGMDGLRVCRNIRQQKKNVPILILSALDQPEDIVDGFKSDADDYLTKPFNMEELKARVSRFSRKIGQTSRVEENNNLEFADLILDYSSKIAKRQDVDIALTATEFRLLEFLMKNQKRVVSRIDILESVWGMDFNLSTNVVDVYINYLRNKIDKGYNKKLLHTVVGMGYVLREIDEIKN</sequence>
<organism evidence="10 11">
    <name type="scientific">Sphingobacterium spiritivorum ATCC 33861</name>
    <dbReference type="NCBI Taxonomy" id="525373"/>
    <lineage>
        <taxon>Bacteria</taxon>
        <taxon>Pseudomonadati</taxon>
        <taxon>Bacteroidota</taxon>
        <taxon>Sphingobacteriia</taxon>
        <taxon>Sphingobacteriales</taxon>
        <taxon>Sphingobacteriaceae</taxon>
        <taxon>Sphingobacterium</taxon>
    </lineage>
</organism>
<dbReference type="GO" id="GO:0032993">
    <property type="term" value="C:protein-DNA complex"/>
    <property type="evidence" value="ECO:0007669"/>
    <property type="project" value="TreeGrafter"/>
</dbReference>
<dbReference type="STRING" id="525373.HMPREF0766_12686"/>
<evidence type="ECO:0000256" key="5">
    <source>
        <dbReference type="ARBA" id="ARBA00023163"/>
    </source>
</evidence>
<dbReference type="HOGENOM" id="CLU_000445_30_1_10"/>
<proteinExistence type="predicted"/>
<feature type="domain" description="Response regulatory" evidence="8">
    <location>
        <begin position="2"/>
        <end position="116"/>
    </location>
</feature>
<keyword evidence="3" id="KW-0805">Transcription regulation</keyword>
<dbReference type="Pfam" id="PF00486">
    <property type="entry name" value="Trans_reg_C"/>
    <property type="match status" value="1"/>
</dbReference>
<reference evidence="10" key="1">
    <citation type="submission" date="2010-07" db="EMBL/GenBank/DDBJ databases">
        <authorList>
            <person name="Muzny D."/>
            <person name="Qin X."/>
            <person name="Buhay C."/>
            <person name="Dugan-Rocha S."/>
            <person name="Ding Y."/>
            <person name="Chen G."/>
            <person name="Hawes A."/>
            <person name="Holder M."/>
            <person name="Jhangiani S."/>
            <person name="Johnson A."/>
            <person name="Khan Z."/>
            <person name="Li Z."/>
            <person name="Liu W."/>
            <person name="Liu X."/>
            <person name="Perez L."/>
            <person name="Shen H."/>
            <person name="Wang Q."/>
            <person name="Watt J."/>
            <person name="Xi L."/>
            <person name="Xin Y."/>
            <person name="Zhou J."/>
            <person name="Deng J."/>
            <person name="Jiang H."/>
            <person name="Liu Y."/>
            <person name="Qu J."/>
            <person name="Song X.-Z."/>
            <person name="Zhang L."/>
            <person name="Villasana D."/>
            <person name="Johnson A."/>
            <person name="Liu J."/>
            <person name="Liyanage D."/>
            <person name="Lorensuhewa L."/>
            <person name="Robinson T."/>
            <person name="Song A."/>
            <person name="Song B.-B."/>
            <person name="Dinh H."/>
            <person name="Thornton R."/>
            <person name="Coyle M."/>
            <person name="Francisco L."/>
            <person name="Jackson L."/>
            <person name="Javaid M."/>
            <person name="Korchina V."/>
            <person name="Kovar C."/>
            <person name="Mata R."/>
            <person name="Mathew T."/>
            <person name="Ngo R."/>
            <person name="Nguyen L."/>
            <person name="Nguyen N."/>
            <person name="Okwuonu G."/>
            <person name="Ongeri F."/>
            <person name="Pham C."/>
            <person name="Simmons D."/>
            <person name="Wilczek-Boney K."/>
            <person name="Hale W."/>
            <person name="Jakkamsetti A."/>
            <person name="Pham P."/>
            <person name="Ruth R."/>
            <person name="San Lucas F."/>
            <person name="Warren J."/>
            <person name="Zhang J."/>
            <person name="Zhao Z."/>
            <person name="Zhou C."/>
            <person name="Zhu D."/>
            <person name="Lee S."/>
            <person name="Bess C."/>
            <person name="Blankenburg K."/>
            <person name="Forbes L."/>
            <person name="Fu Q."/>
            <person name="Gubbala S."/>
            <person name="Hirani K."/>
            <person name="Jayaseelan J.C."/>
            <person name="Lara F."/>
            <person name="Munidasa M."/>
            <person name="Palculict T."/>
            <person name="Patil S."/>
            <person name="Pu L.-L."/>
            <person name="Saada N."/>
            <person name="Tang L."/>
            <person name="Weissenberger G."/>
            <person name="Zhu Y."/>
            <person name="Hemphill L."/>
            <person name="Shang Y."/>
            <person name="Youmans B."/>
            <person name="Ayvaz T."/>
            <person name="Ross M."/>
            <person name="Santibanez J."/>
            <person name="Aqrawi P."/>
            <person name="Gross S."/>
            <person name="Joshi V."/>
            <person name="Fowler G."/>
            <person name="Nazareth L."/>
            <person name="Reid J."/>
            <person name="Worley K."/>
            <person name="Petrosino J."/>
            <person name="Highlander S."/>
            <person name="Gibbs R."/>
        </authorList>
    </citation>
    <scope>NUCLEOTIDE SEQUENCE [LARGE SCALE GENOMIC DNA]</scope>
    <source>
        <strain evidence="10">ATCC 33861</strain>
    </source>
</reference>
<dbReference type="OrthoDB" id="9790442at2"/>
<protein>
    <submittedName>
        <fullName evidence="10">Response regulator receiver domain protein</fullName>
    </submittedName>
</protein>
<dbReference type="Pfam" id="PF00072">
    <property type="entry name" value="Response_reg"/>
    <property type="match status" value="1"/>
</dbReference>
<dbReference type="GeneID" id="95427733"/>
<dbReference type="PANTHER" id="PTHR48111">
    <property type="entry name" value="REGULATOR OF RPOS"/>
    <property type="match status" value="1"/>
</dbReference>
<dbReference type="Gene3D" id="3.40.50.2300">
    <property type="match status" value="1"/>
</dbReference>
<dbReference type="AlphaFoldDB" id="D7VNW6"/>
<dbReference type="GO" id="GO:0005829">
    <property type="term" value="C:cytosol"/>
    <property type="evidence" value="ECO:0007669"/>
    <property type="project" value="TreeGrafter"/>
</dbReference>
<evidence type="ECO:0000313" key="11">
    <source>
        <dbReference type="Proteomes" id="UP000006258"/>
    </source>
</evidence>
<dbReference type="InterPro" id="IPR011006">
    <property type="entry name" value="CheY-like_superfamily"/>
</dbReference>
<dbReference type="SUPFAM" id="SSF52172">
    <property type="entry name" value="CheY-like"/>
    <property type="match status" value="1"/>
</dbReference>
<name>D7VNW6_SPHSI</name>
<comment type="caution">
    <text evidence="10">The sequence shown here is derived from an EMBL/GenBank/DDBJ whole genome shotgun (WGS) entry which is preliminary data.</text>
</comment>
<dbReference type="eggNOG" id="COG0745">
    <property type="taxonomic scope" value="Bacteria"/>
</dbReference>
<gene>
    <name evidence="10" type="ORF">HMPREF0766_12686</name>
</gene>
<dbReference type="InterPro" id="IPR036388">
    <property type="entry name" value="WH-like_DNA-bd_sf"/>
</dbReference>
<dbReference type="SMART" id="SM00862">
    <property type="entry name" value="Trans_reg_C"/>
    <property type="match status" value="1"/>
</dbReference>
<dbReference type="InterPro" id="IPR001867">
    <property type="entry name" value="OmpR/PhoB-type_DNA-bd"/>
</dbReference>
<keyword evidence="5" id="KW-0804">Transcription</keyword>
<evidence type="ECO:0000313" key="10">
    <source>
        <dbReference type="EMBL" id="EFK57613.1"/>
    </source>
</evidence>
<evidence type="ECO:0000256" key="4">
    <source>
        <dbReference type="ARBA" id="ARBA00023125"/>
    </source>
</evidence>